<accession>A0A5B7DAY3</accession>
<evidence type="ECO:0000256" key="1">
    <source>
        <dbReference type="SAM" id="MobiDB-lite"/>
    </source>
</evidence>
<comment type="caution">
    <text evidence="2">The sequence shown here is derived from an EMBL/GenBank/DDBJ whole genome shotgun (WGS) entry which is preliminary data.</text>
</comment>
<keyword evidence="3" id="KW-1185">Reference proteome</keyword>
<dbReference type="Proteomes" id="UP000324222">
    <property type="component" value="Unassembled WGS sequence"/>
</dbReference>
<evidence type="ECO:0000313" key="2">
    <source>
        <dbReference type="EMBL" id="MPC18379.1"/>
    </source>
</evidence>
<evidence type="ECO:0000313" key="3">
    <source>
        <dbReference type="Proteomes" id="UP000324222"/>
    </source>
</evidence>
<dbReference type="EMBL" id="VSRR010000674">
    <property type="protein sequence ID" value="MPC18379.1"/>
    <property type="molecule type" value="Genomic_DNA"/>
</dbReference>
<feature type="region of interest" description="Disordered" evidence="1">
    <location>
        <begin position="12"/>
        <end position="42"/>
    </location>
</feature>
<name>A0A5B7DAY3_PORTR</name>
<organism evidence="2 3">
    <name type="scientific">Portunus trituberculatus</name>
    <name type="common">Swimming crab</name>
    <name type="synonym">Neptunus trituberculatus</name>
    <dbReference type="NCBI Taxonomy" id="210409"/>
    <lineage>
        <taxon>Eukaryota</taxon>
        <taxon>Metazoa</taxon>
        <taxon>Ecdysozoa</taxon>
        <taxon>Arthropoda</taxon>
        <taxon>Crustacea</taxon>
        <taxon>Multicrustacea</taxon>
        <taxon>Malacostraca</taxon>
        <taxon>Eumalacostraca</taxon>
        <taxon>Eucarida</taxon>
        <taxon>Decapoda</taxon>
        <taxon>Pleocyemata</taxon>
        <taxon>Brachyura</taxon>
        <taxon>Eubrachyura</taxon>
        <taxon>Portunoidea</taxon>
        <taxon>Portunidae</taxon>
        <taxon>Portuninae</taxon>
        <taxon>Portunus</taxon>
    </lineage>
</organism>
<reference evidence="2 3" key="1">
    <citation type="submission" date="2019-05" db="EMBL/GenBank/DDBJ databases">
        <title>Another draft genome of Portunus trituberculatus and its Hox gene families provides insights of decapod evolution.</title>
        <authorList>
            <person name="Jeong J.-H."/>
            <person name="Song I."/>
            <person name="Kim S."/>
            <person name="Choi T."/>
            <person name="Kim D."/>
            <person name="Ryu S."/>
            <person name="Kim W."/>
        </authorList>
    </citation>
    <scope>NUCLEOTIDE SEQUENCE [LARGE SCALE GENOMIC DNA]</scope>
    <source>
        <tissue evidence="2">Muscle</tissue>
    </source>
</reference>
<feature type="compositionally biased region" description="Polar residues" evidence="1">
    <location>
        <begin position="32"/>
        <end position="42"/>
    </location>
</feature>
<gene>
    <name evidence="2" type="ORF">E2C01_011259</name>
</gene>
<sequence>MIAVWPTRARGARLRPLTGTSPRQPLQKHLGYTSTSCRGPWL</sequence>
<proteinExistence type="predicted"/>
<dbReference type="AlphaFoldDB" id="A0A5B7DAY3"/>
<protein>
    <submittedName>
        <fullName evidence="2">Uncharacterized protein</fullName>
    </submittedName>
</protein>